<dbReference type="EMBL" id="JAKNCJ010000002">
    <property type="protein sequence ID" value="MCL6423282.1"/>
    <property type="molecule type" value="Genomic_DNA"/>
</dbReference>
<dbReference type="InterPro" id="IPR011008">
    <property type="entry name" value="Dimeric_a/b-barrel"/>
</dbReference>
<dbReference type="Proteomes" id="UP001203761">
    <property type="component" value="Unassembled WGS sequence"/>
</dbReference>
<feature type="domain" description="YCII-related" evidence="2">
    <location>
        <begin position="4"/>
        <end position="86"/>
    </location>
</feature>
<gene>
    <name evidence="3" type="ORF">Bequi_07770</name>
</gene>
<dbReference type="SUPFAM" id="SSF54909">
    <property type="entry name" value="Dimeric alpha+beta barrel"/>
    <property type="match status" value="1"/>
</dbReference>
<protein>
    <submittedName>
        <fullName evidence="3">YciI family protein</fullName>
    </submittedName>
</protein>
<evidence type="ECO:0000313" key="4">
    <source>
        <dbReference type="Proteomes" id="UP001203761"/>
    </source>
</evidence>
<dbReference type="Gene3D" id="3.30.70.1060">
    <property type="entry name" value="Dimeric alpha+beta barrel"/>
    <property type="match status" value="1"/>
</dbReference>
<reference evidence="3" key="1">
    <citation type="submission" date="2022-02" db="EMBL/GenBank/DDBJ databases">
        <authorList>
            <person name="Lee M."/>
            <person name="Kim S.-J."/>
            <person name="Jung M.-Y."/>
        </authorList>
    </citation>
    <scope>NUCLEOTIDE SEQUENCE</scope>
    <source>
        <strain evidence="3">JHP9</strain>
    </source>
</reference>
<dbReference type="RefSeq" id="WP_249737366.1">
    <property type="nucleotide sequence ID" value="NZ_JAKNCJ010000002.1"/>
</dbReference>
<organism evidence="3 4">
    <name type="scientific">Brachybacterium equifaecis</name>
    <dbReference type="NCBI Taxonomy" id="2910770"/>
    <lineage>
        <taxon>Bacteria</taxon>
        <taxon>Bacillati</taxon>
        <taxon>Actinomycetota</taxon>
        <taxon>Actinomycetes</taxon>
        <taxon>Micrococcales</taxon>
        <taxon>Dermabacteraceae</taxon>
        <taxon>Brachybacterium</taxon>
    </lineage>
</organism>
<comment type="caution">
    <text evidence="3">The sequence shown here is derived from an EMBL/GenBank/DDBJ whole genome shotgun (WGS) entry which is preliminary data.</text>
</comment>
<comment type="similarity">
    <text evidence="1">Belongs to the YciI family.</text>
</comment>
<dbReference type="Pfam" id="PF03795">
    <property type="entry name" value="YCII"/>
    <property type="match status" value="1"/>
</dbReference>
<proteinExistence type="inferred from homology"/>
<dbReference type="PANTHER" id="PTHR37828:SF1">
    <property type="entry name" value="YCII-RELATED DOMAIN-CONTAINING PROTEIN"/>
    <property type="match status" value="1"/>
</dbReference>
<dbReference type="InterPro" id="IPR005545">
    <property type="entry name" value="YCII"/>
</dbReference>
<name>A0ABT0R052_9MICO</name>
<accession>A0ABT0R052</accession>
<keyword evidence="4" id="KW-1185">Reference proteome</keyword>
<evidence type="ECO:0000256" key="1">
    <source>
        <dbReference type="ARBA" id="ARBA00007689"/>
    </source>
</evidence>
<evidence type="ECO:0000313" key="3">
    <source>
        <dbReference type="EMBL" id="MCL6423282.1"/>
    </source>
</evidence>
<sequence length="93" mass="10051">MTLFAVRYDYTDDVAAMDSTRPEHRAFLGALQESGDVVASGPLLDGPAGALILVQSGSAEEVEEMLEADPFRREGVIARREVREWSVVIGSIG</sequence>
<evidence type="ECO:0000259" key="2">
    <source>
        <dbReference type="Pfam" id="PF03795"/>
    </source>
</evidence>
<dbReference type="PANTHER" id="PTHR37828">
    <property type="entry name" value="GSR2449 PROTEIN"/>
    <property type="match status" value="1"/>
</dbReference>